<dbReference type="OrthoDB" id="2931302at2759"/>
<dbReference type="RefSeq" id="XP_007313541.1">
    <property type="nucleotide sequence ID" value="XM_007313479.1"/>
</dbReference>
<evidence type="ECO:0000313" key="2">
    <source>
        <dbReference type="EMBL" id="EGO29299.1"/>
    </source>
</evidence>
<accession>F8NJ18</accession>
<dbReference type="KEGG" id="sla:SERLADRAFT_456868"/>
<dbReference type="AlphaFoldDB" id="F8NJ18"/>
<organism>
    <name type="scientific">Serpula lacrymans var. lacrymans (strain S7.9)</name>
    <name type="common">Dry rot fungus</name>
    <dbReference type="NCBI Taxonomy" id="578457"/>
    <lineage>
        <taxon>Eukaryota</taxon>
        <taxon>Fungi</taxon>
        <taxon>Dikarya</taxon>
        <taxon>Basidiomycota</taxon>
        <taxon>Agaricomycotina</taxon>
        <taxon>Agaricomycetes</taxon>
        <taxon>Agaricomycetidae</taxon>
        <taxon>Boletales</taxon>
        <taxon>Coniophorineae</taxon>
        <taxon>Serpulaceae</taxon>
        <taxon>Serpula</taxon>
    </lineage>
</organism>
<dbReference type="HOGENOM" id="CLU_1173109_0_0_1"/>
<protein>
    <submittedName>
        <fullName evidence="2">Uncharacterized protein</fullName>
    </submittedName>
</protein>
<feature type="non-terminal residue" evidence="2">
    <location>
        <position position="237"/>
    </location>
</feature>
<proteinExistence type="predicted"/>
<dbReference type="GeneID" id="18817422"/>
<sequence length="237" mass="26689">MVSLAQSVQETMTALYNSQMALNRAYRHHKATDDIVDQMKQSRNMFRSDWEKYIEFLQDSHGYAENYSFLCKFWATHPVSECIAFARDVLASAKELSMEARRLKAEHQRAAKTLQRYKAKIPHEVFGPATWTPESPDTGNTPPASPSSLSVQFFVLAQTSLNPDGARSFYALDQGFAGIGAALSDLAVFWQDQVNVLNDILVKPGTTYITSEEEASQIRMRWLDVQKSILNAILSIS</sequence>
<name>F8NJ18_SERL9</name>
<reference evidence="2" key="1">
    <citation type="submission" date="2011-04" db="EMBL/GenBank/DDBJ databases">
        <title>Evolution of plant cell wall degrading machinery underlies the functional diversity of forest fungi.</title>
        <authorList>
            <consortium name="US DOE Joint Genome Institute (JGI-PGF)"/>
            <person name="Eastwood D.C."/>
            <person name="Floudas D."/>
            <person name="Binder M."/>
            <person name="Majcherczyk A."/>
            <person name="Schneider P."/>
            <person name="Aerts A."/>
            <person name="Asiegbu F.O."/>
            <person name="Baker S.E."/>
            <person name="Barry K."/>
            <person name="Bendiksby M."/>
            <person name="Blumentritt M."/>
            <person name="Coutinho P.M."/>
            <person name="Cullen D."/>
            <person name="Cullen D."/>
            <person name="Gathman A."/>
            <person name="Goodell B."/>
            <person name="Henrissat B."/>
            <person name="Ihrmark K."/>
            <person name="Kauserud H."/>
            <person name="Kohler A."/>
            <person name="LaButti K."/>
            <person name="Lapidus A."/>
            <person name="Lavin J.L."/>
            <person name="Lee Y.-H."/>
            <person name="Lindquist E."/>
            <person name="Lilly W."/>
            <person name="Lucas S."/>
            <person name="Morin E."/>
            <person name="Murat C."/>
            <person name="Oguiza J.A."/>
            <person name="Park J."/>
            <person name="Pisabarro A.G."/>
            <person name="Riley R."/>
            <person name="Rosling A."/>
            <person name="Salamov A."/>
            <person name="Schmidt O."/>
            <person name="Schmutz J."/>
            <person name="Skrede I."/>
            <person name="Stenlid J."/>
            <person name="Wiebenga A."/>
            <person name="Xie X."/>
            <person name="Kues U."/>
            <person name="Hibbett D.S."/>
            <person name="Hoffmeister D."/>
            <person name="Hogberg N."/>
            <person name="Martin F."/>
            <person name="Grigoriev I.V."/>
            <person name="Watkinson S.C."/>
        </authorList>
    </citation>
    <scope>NUCLEOTIDE SEQUENCE</scope>
    <source>
        <strain evidence="2">S7.9</strain>
    </source>
</reference>
<keyword evidence="1" id="KW-0175">Coiled coil</keyword>
<gene>
    <name evidence="2" type="ORF">SERLADRAFT_456868</name>
</gene>
<feature type="coiled-coil region" evidence="1">
    <location>
        <begin position="86"/>
        <end position="120"/>
    </location>
</feature>
<evidence type="ECO:0000256" key="1">
    <source>
        <dbReference type="SAM" id="Coils"/>
    </source>
</evidence>
<dbReference type="Proteomes" id="UP000008064">
    <property type="component" value="Unassembled WGS sequence"/>
</dbReference>
<dbReference type="EMBL" id="GL945429">
    <property type="protein sequence ID" value="EGO29299.1"/>
    <property type="molecule type" value="Genomic_DNA"/>
</dbReference>